<evidence type="ECO:0000313" key="2">
    <source>
        <dbReference type="EMBL" id="KAG0648898.1"/>
    </source>
</evidence>
<name>A0A9P7AWS5_9HELO</name>
<gene>
    <name evidence="2" type="ORF">D0Z07_4993</name>
</gene>
<keyword evidence="3" id="KW-1185">Reference proteome</keyword>
<evidence type="ECO:0000256" key="1">
    <source>
        <dbReference type="SAM" id="SignalP"/>
    </source>
</evidence>
<feature type="signal peptide" evidence="1">
    <location>
        <begin position="1"/>
        <end position="19"/>
    </location>
</feature>
<proteinExistence type="predicted"/>
<comment type="caution">
    <text evidence="2">The sequence shown here is derived from an EMBL/GenBank/DDBJ whole genome shotgun (WGS) entry which is preliminary data.</text>
</comment>
<reference evidence="2" key="1">
    <citation type="submission" date="2019-07" db="EMBL/GenBank/DDBJ databases">
        <title>Hyphodiscus hymeniophilus genome sequencing and assembly.</title>
        <authorList>
            <person name="Kramer G."/>
            <person name="Nodwell J."/>
        </authorList>
    </citation>
    <scope>NUCLEOTIDE SEQUENCE</scope>
    <source>
        <strain evidence="2">ATCC 34498</strain>
    </source>
</reference>
<organism evidence="2 3">
    <name type="scientific">Hyphodiscus hymeniophilus</name>
    <dbReference type="NCBI Taxonomy" id="353542"/>
    <lineage>
        <taxon>Eukaryota</taxon>
        <taxon>Fungi</taxon>
        <taxon>Dikarya</taxon>
        <taxon>Ascomycota</taxon>
        <taxon>Pezizomycotina</taxon>
        <taxon>Leotiomycetes</taxon>
        <taxon>Helotiales</taxon>
        <taxon>Hyphodiscaceae</taxon>
        <taxon>Hyphodiscus</taxon>
    </lineage>
</organism>
<dbReference type="OrthoDB" id="4509278at2759"/>
<evidence type="ECO:0000313" key="3">
    <source>
        <dbReference type="Proteomes" id="UP000785200"/>
    </source>
</evidence>
<protein>
    <submittedName>
        <fullName evidence="2">Uncharacterized protein</fullName>
    </submittedName>
</protein>
<dbReference type="Proteomes" id="UP000785200">
    <property type="component" value="Unassembled WGS sequence"/>
</dbReference>
<dbReference type="AlphaFoldDB" id="A0A9P7AWS5"/>
<accession>A0A9P7AWS5</accession>
<dbReference type="EMBL" id="VNKQ01000009">
    <property type="protein sequence ID" value="KAG0648898.1"/>
    <property type="molecule type" value="Genomic_DNA"/>
</dbReference>
<sequence>MQFFTITALATLLAAAAQAAPRAQPRQFQAQITFEGAAGAEFSMSVPTDGSVFPISDPLSISHIESLGGATCSFVGIDGSHTVVVGAQSVDVGPPQTQVSGSCLAF</sequence>
<feature type="chain" id="PRO_5040240827" evidence="1">
    <location>
        <begin position="20"/>
        <end position="106"/>
    </location>
</feature>
<keyword evidence="1" id="KW-0732">Signal</keyword>